<accession>A0A8S5LFS0</accession>
<proteinExistence type="predicted"/>
<evidence type="ECO:0000313" key="2">
    <source>
        <dbReference type="EMBL" id="DAD68798.1"/>
    </source>
</evidence>
<organism evidence="2">
    <name type="scientific">Siphoviridae sp. ctPEx3</name>
    <dbReference type="NCBI Taxonomy" id="2823578"/>
    <lineage>
        <taxon>Viruses</taxon>
        <taxon>Duplodnaviria</taxon>
        <taxon>Heunggongvirae</taxon>
        <taxon>Uroviricota</taxon>
        <taxon>Caudoviricetes</taxon>
    </lineage>
</organism>
<dbReference type="EMBL" id="BK014709">
    <property type="protein sequence ID" value="DAD68798.1"/>
    <property type="molecule type" value="Genomic_DNA"/>
</dbReference>
<reference evidence="2" key="1">
    <citation type="journal article" date="2021" name="Proc. Natl. Acad. Sci. U.S.A.">
        <title>A Catalog of Tens of Thousands of Viruses from Human Metagenomes Reveals Hidden Associations with Chronic Diseases.</title>
        <authorList>
            <person name="Tisza M.J."/>
            <person name="Buck C.B."/>
        </authorList>
    </citation>
    <scope>NUCLEOTIDE SEQUENCE</scope>
    <source>
        <strain evidence="2">CtPEx3</strain>
    </source>
</reference>
<protein>
    <submittedName>
        <fullName evidence="2">Uncharacterized protein</fullName>
    </submittedName>
</protein>
<feature type="region of interest" description="Disordered" evidence="1">
    <location>
        <begin position="85"/>
        <end position="104"/>
    </location>
</feature>
<evidence type="ECO:0000256" key="1">
    <source>
        <dbReference type="SAM" id="MobiDB-lite"/>
    </source>
</evidence>
<sequence>MTKLNFKQFAMPAGINGRGIRTGDARESFADIVYMNANGIRAHALALKIYRSEGAEEFTDKEVRLITGLAERFCTPVFIDGLRAQLEEEGGGENEQDGSLTNIE</sequence>
<feature type="compositionally biased region" description="Acidic residues" evidence="1">
    <location>
        <begin position="87"/>
        <end position="96"/>
    </location>
</feature>
<name>A0A8S5LFS0_9CAUD</name>